<dbReference type="Proteomes" id="UP001168990">
    <property type="component" value="Unassembled WGS sequence"/>
</dbReference>
<evidence type="ECO:0000313" key="1">
    <source>
        <dbReference type="EMBL" id="KAK0166256.1"/>
    </source>
</evidence>
<comment type="caution">
    <text evidence="1">The sequence shown here is derived from an EMBL/GenBank/DDBJ whole genome shotgun (WGS) entry which is preliminary data.</text>
</comment>
<accession>A0AA39KM01</accession>
<organism evidence="1 2">
    <name type="scientific">Microctonus aethiopoides</name>
    <dbReference type="NCBI Taxonomy" id="144406"/>
    <lineage>
        <taxon>Eukaryota</taxon>
        <taxon>Metazoa</taxon>
        <taxon>Ecdysozoa</taxon>
        <taxon>Arthropoda</taxon>
        <taxon>Hexapoda</taxon>
        <taxon>Insecta</taxon>
        <taxon>Pterygota</taxon>
        <taxon>Neoptera</taxon>
        <taxon>Endopterygota</taxon>
        <taxon>Hymenoptera</taxon>
        <taxon>Apocrita</taxon>
        <taxon>Ichneumonoidea</taxon>
        <taxon>Braconidae</taxon>
        <taxon>Euphorinae</taxon>
        <taxon>Microctonus</taxon>
    </lineage>
</organism>
<sequence length="93" mass="10125">MAANLISETPGRCHLSVTQLGVVTSGVILANAQLEASDLDNRIVGKRRGLPSGIDILLVKVQFGPSLPSYTIFFIFQRIHTNLCYSLIQEALL</sequence>
<dbReference type="AlphaFoldDB" id="A0AA39KM01"/>
<keyword evidence="2" id="KW-1185">Reference proteome</keyword>
<gene>
    <name evidence="1" type="ORF">PV328_004693</name>
</gene>
<reference evidence="1" key="1">
    <citation type="journal article" date="2023" name="bioRxiv">
        <title>Scaffold-level genome assemblies of two parasitoid biocontrol wasps reveal the parthenogenesis mechanism and an associated novel virus.</title>
        <authorList>
            <person name="Inwood S."/>
            <person name="Skelly J."/>
            <person name="Guhlin J."/>
            <person name="Harrop T."/>
            <person name="Goldson S."/>
            <person name="Dearden P."/>
        </authorList>
    </citation>
    <scope>NUCLEOTIDE SEQUENCE</scope>
    <source>
        <strain evidence="1">Irish</strain>
        <tissue evidence="1">Whole body</tissue>
    </source>
</reference>
<proteinExistence type="predicted"/>
<reference evidence="1" key="2">
    <citation type="submission" date="2023-03" db="EMBL/GenBank/DDBJ databases">
        <authorList>
            <person name="Inwood S.N."/>
            <person name="Skelly J.G."/>
            <person name="Guhlin J."/>
            <person name="Harrop T.W.R."/>
            <person name="Goldson S.G."/>
            <person name="Dearden P.K."/>
        </authorList>
    </citation>
    <scope>NUCLEOTIDE SEQUENCE</scope>
    <source>
        <strain evidence="1">Irish</strain>
        <tissue evidence="1">Whole body</tissue>
    </source>
</reference>
<dbReference type="EMBL" id="JAQQBS010001422">
    <property type="protein sequence ID" value="KAK0166256.1"/>
    <property type="molecule type" value="Genomic_DNA"/>
</dbReference>
<evidence type="ECO:0000313" key="2">
    <source>
        <dbReference type="Proteomes" id="UP001168990"/>
    </source>
</evidence>
<protein>
    <submittedName>
        <fullName evidence="1">Uncharacterized protein</fullName>
    </submittedName>
</protein>
<name>A0AA39KM01_9HYME</name>